<name>A0A439DGQ1_9PEZI</name>
<accession>A0A439DGQ1</accession>
<feature type="compositionally biased region" description="Polar residues" evidence="1">
    <location>
        <begin position="1"/>
        <end position="10"/>
    </location>
</feature>
<proteinExistence type="predicted"/>
<feature type="compositionally biased region" description="Basic and acidic residues" evidence="1">
    <location>
        <begin position="81"/>
        <end position="91"/>
    </location>
</feature>
<dbReference type="AlphaFoldDB" id="A0A439DGQ1"/>
<keyword evidence="3" id="KW-1185">Reference proteome</keyword>
<feature type="compositionally biased region" description="Basic and acidic residues" evidence="1">
    <location>
        <begin position="107"/>
        <end position="117"/>
    </location>
</feature>
<feature type="compositionally biased region" description="Basic residues" evidence="1">
    <location>
        <begin position="19"/>
        <end position="31"/>
    </location>
</feature>
<evidence type="ECO:0000313" key="2">
    <source>
        <dbReference type="EMBL" id="RWA13581.1"/>
    </source>
</evidence>
<organism evidence="2 3">
    <name type="scientific">Xylaria grammica</name>
    <dbReference type="NCBI Taxonomy" id="363999"/>
    <lineage>
        <taxon>Eukaryota</taxon>
        <taxon>Fungi</taxon>
        <taxon>Dikarya</taxon>
        <taxon>Ascomycota</taxon>
        <taxon>Pezizomycotina</taxon>
        <taxon>Sordariomycetes</taxon>
        <taxon>Xylariomycetidae</taxon>
        <taxon>Xylariales</taxon>
        <taxon>Xylariaceae</taxon>
        <taxon>Xylaria</taxon>
    </lineage>
</organism>
<dbReference type="EMBL" id="RYZI01000023">
    <property type="protein sequence ID" value="RWA13581.1"/>
    <property type="molecule type" value="Genomic_DNA"/>
</dbReference>
<gene>
    <name evidence="2" type="ORF">EKO27_g1479</name>
</gene>
<dbReference type="Proteomes" id="UP000286045">
    <property type="component" value="Unassembled WGS sequence"/>
</dbReference>
<dbReference type="STRING" id="363999.A0A439DGQ1"/>
<comment type="caution">
    <text evidence="2">The sequence shown here is derived from an EMBL/GenBank/DDBJ whole genome shotgun (WGS) entry which is preliminary data.</text>
</comment>
<sequence length="117" mass="12505">MEAAGTSNGASKRAAAKLIPKKLAVKGRWKKQPSNESFGSLVSAENEEHPRGRSPNSTRESERGGSGSSSLLTTTQSNEWTGDRAGDRDGDRDSDDVEDVAAGSIDFDVKRSLEHES</sequence>
<evidence type="ECO:0000313" key="3">
    <source>
        <dbReference type="Proteomes" id="UP000286045"/>
    </source>
</evidence>
<reference evidence="2 3" key="1">
    <citation type="submission" date="2018-12" db="EMBL/GenBank/DDBJ databases">
        <title>Draft genome sequence of Xylaria grammica IHI A82.</title>
        <authorList>
            <person name="Buettner E."/>
            <person name="Kellner H."/>
        </authorList>
    </citation>
    <scope>NUCLEOTIDE SEQUENCE [LARGE SCALE GENOMIC DNA]</scope>
    <source>
        <strain evidence="2 3">IHI A82</strain>
    </source>
</reference>
<evidence type="ECO:0000256" key="1">
    <source>
        <dbReference type="SAM" id="MobiDB-lite"/>
    </source>
</evidence>
<protein>
    <submittedName>
        <fullName evidence="2">Uncharacterized protein</fullName>
    </submittedName>
</protein>
<feature type="region of interest" description="Disordered" evidence="1">
    <location>
        <begin position="1"/>
        <end position="117"/>
    </location>
</feature>